<dbReference type="Proteomes" id="UP000596929">
    <property type="component" value="Unassembled WGS sequence"/>
</dbReference>
<evidence type="ECO:0000313" key="3">
    <source>
        <dbReference type="Proteomes" id="UP000596929"/>
    </source>
</evidence>
<organism evidence="2 3">
    <name type="scientific">Clostridium hominis</name>
    <dbReference type="NCBI Taxonomy" id="2763036"/>
    <lineage>
        <taxon>Bacteria</taxon>
        <taxon>Bacillati</taxon>
        <taxon>Bacillota</taxon>
        <taxon>Clostridia</taxon>
        <taxon>Eubacteriales</taxon>
        <taxon>Clostridiaceae</taxon>
        <taxon>Clostridium</taxon>
    </lineage>
</organism>
<dbReference type="EMBL" id="JACOOO010000025">
    <property type="protein sequence ID" value="MBC5629581.1"/>
    <property type="molecule type" value="Genomic_DNA"/>
</dbReference>
<keyword evidence="1" id="KW-1133">Transmembrane helix</keyword>
<gene>
    <name evidence="2" type="ORF">H8S20_11840</name>
</gene>
<keyword evidence="1" id="KW-0812">Transmembrane</keyword>
<name>A0ABR7DDV2_9CLOT</name>
<keyword evidence="3" id="KW-1185">Reference proteome</keyword>
<reference evidence="2 3" key="1">
    <citation type="submission" date="2020-08" db="EMBL/GenBank/DDBJ databases">
        <title>Genome public.</title>
        <authorList>
            <person name="Liu C."/>
            <person name="Sun Q."/>
        </authorList>
    </citation>
    <scope>NUCLEOTIDE SEQUENCE [LARGE SCALE GENOMIC DNA]</scope>
    <source>
        <strain evidence="2 3">NSJ-6</strain>
    </source>
</reference>
<sequence length="114" mass="13134">MRKTKVVLAVGLIGIILIISSFYFNCYFIQKSISGNNEEGIKNSIFYLHKDYIGGQEEIKIIDEFNYDLNKIVLFKNEELTGIAKFDKDSKGKYKINFVETLDTNNIRKVSKVP</sequence>
<evidence type="ECO:0000256" key="1">
    <source>
        <dbReference type="SAM" id="Phobius"/>
    </source>
</evidence>
<dbReference type="RefSeq" id="WP_186860250.1">
    <property type="nucleotide sequence ID" value="NZ_JACOOO010000025.1"/>
</dbReference>
<protein>
    <submittedName>
        <fullName evidence="2">Uncharacterized protein</fullName>
    </submittedName>
</protein>
<comment type="caution">
    <text evidence="2">The sequence shown here is derived from an EMBL/GenBank/DDBJ whole genome shotgun (WGS) entry which is preliminary data.</text>
</comment>
<feature type="transmembrane region" description="Helical" evidence="1">
    <location>
        <begin position="6"/>
        <end position="24"/>
    </location>
</feature>
<keyword evidence="1" id="KW-0472">Membrane</keyword>
<accession>A0ABR7DDV2</accession>
<evidence type="ECO:0000313" key="2">
    <source>
        <dbReference type="EMBL" id="MBC5629581.1"/>
    </source>
</evidence>
<proteinExistence type="predicted"/>